<organism evidence="4 5">
    <name type="scientific">Geodermatophilus ruber</name>
    <dbReference type="NCBI Taxonomy" id="504800"/>
    <lineage>
        <taxon>Bacteria</taxon>
        <taxon>Bacillati</taxon>
        <taxon>Actinomycetota</taxon>
        <taxon>Actinomycetes</taxon>
        <taxon>Geodermatophilales</taxon>
        <taxon>Geodermatophilaceae</taxon>
        <taxon>Geodermatophilus</taxon>
    </lineage>
</organism>
<name>A0A1I4JBC1_9ACTN</name>
<keyword evidence="5" id="KW-1185">Reference proteome</keyword>
<feature type="coiled-coil region" evidence="1">
    <location>
        <begin position="311"/>
        <end position="338"/>
    </location>
</feature>
<dbReference type="EMBL" id="FOSW01000014">
    <property type="protein sequence ID" value="SFL63869.1"/>
    <property type="molecule type" value="Genomic_DNA"/>
</dbReference>
<dbReference type="SUPFAM" id="SSF52540">
    <property type="entry name" value="P-loop containing nucleoside triphosphate hydrolases"/>
    <property type="match status" value="1"/>
</dbReference>
<keyword evidence="2" id="KW-1133">Transmembrane helix</keyword>
<evidence type="ECO:0000313" key="4">
    <source>
        <dbReference type="EMBL" id="SFL63869.1"/>
    </source>
</evidence>
<evidence type="ECO:0000256" key="1">
    <source>
        <dbReference type="SAM" id="Coils"/>
    </source>
</evidence>
<dbReference type="InParanoid" id="A0A1I4JBC1"/>
<keyword evidence="2" id="KW-0472">Membrane</keyword>
<dbReference type="Gene3D" id="3.40.50.300">
    <property type="entry name" value="P-loop containing nucleotide triphosphate hydrolases"/>
    <property type="match status" value="1"/>
</dbReference>
<gene>
    <name evidence="4" type="ORF">SAMN04488085_114134</name>
</gene>
<feature type="domain" description="Dynamin N-terminal" evidence="3">
    <location>
        <begin position="41"/>
        <end position="208"/>
    </location>
</feature>
<evidence type="ECO:0000256" key="2">
    <source>
        <dbReference type="SAM" id="Phobius"/>
    </source>
</evidence>
<feature type="transmembrane region" description="Helical" evidence="2">
    <location>
        <begin position="466"/>
        <end position="492"/>
    </location>
</feature>
<protein>
    <submittedName>
        <fullName evidence="4">Dynamin family protein</fullName>
    </submittedName>
</protein>
<dbReference type="InterPro" id="IPR045063">
    <property type="entry name" value="Dynamin_N"/>
</dbReference>
<evidence type="ECO:0000259" key="3">
    <source>
        <dbReference type="Pfam" id="PF00350"/>
    </source>
</evidence>
<dbReference type="InterPro" id="IPR027417">
    <property type="entry name" value="P-loop_NTPase"/>
</dbReference>
<dbReference type="PANTHER" id="PTHR43681:SF1">
    <property type="entry name" value="SARCALUMENIN"/>
    <property type="match status" value="1"/>
</dbReference>
<keyword evidence="2" id="KW-0812">Transmembrane</keyword>
<reference evidence="4 5" key="1">
    <citation type="submission" date="2016-10" db="EMBL/GenBank/DDBJ databases">
        <authorList>
            <person name="de Groot N.N."/>
        </authorList>
    </citation>
    <scope>NUCLEOTIDE SEQUENCE [LARGE SCALE GENOMIC DNA]</scope>
    <source>
        <strain evidence="4 5">DSM 45317</strain>
    </source>
</reference>
<dbReference type="Pfam" id="PF00350">
    <property type="entry name" value="Dynamin_N"/>
    <property type="match status" value="1"/>
</dbReference>
<evidence type="ECO:0000313" key="5">
    <source>
        <dbReference type="Proteomes" id="UP000199152"/>
    </source>
</evidence>
<dbReference type="InterPro" id="IPR051943">
    <property type="entry name" value="TRAFAC_Dynamin-like_GTPase"/>
</dbReference>
<accession>A0A1I4JBC1</accession>
<dbReference type="OrthoDB" id="3798616at2"/>
<dbReference type="AlphaFoldDB" id="A0A1I4JBC1"/>
<proteinExistence type="predicted"/>
<dbReference type="PANTHER" id="PTHR43681">
    <property type="entry name" value="TRANSMEMBRANE GTPASE FZO"/>
    <property type="match status" value="1"/>
</dbReference>
<dbReference type="STRING" id="504800.SAMN04488085_114134"/>
<dbReference type="Proteomes" id="UP000199152">
    <property type="component" value="Unassembled WGS sequence"/>
</dbReference>
<keyword evidence="1" id="KW-0175">Coiled coil</keyword>
<dbReference type="RefSeq" id="WP_091328609.1">
    <property type="nucleotide sequence ID" value="NZ_FOSW01000014.1"/>
</dbReference>
<sequence>MVSSAQLIDRALALAQVCERPDLHRRLEQARARNRAPSVRVLVVGESKQGKSSLVNALVGAPVCPVADDIATVVPTVVRSGEVPRAALVLATGATGEAGAEPAEGHTERVPVPIDQVAARVVGPGAERVVQAEVELPRRLLDGGLELVDTTGVGGVGTARALRTVDLLPSADAVLLVSDASQEFTAPEMAFLEQATALCPTVLCVLTKTDASPHWRTIADLDRGHLATHGIDAPVFPVSATLAALAVQHRDRELHEESGIGALITHLRREVVDRADALARRALVHDLSAVTEHLSLALRSELATLEDPAGREQLLRGLEQARNAADELRRRSSRWQQVLADGVTDLMSDIEFDLRDRSRVVTREAEEAIDAEDPGPIWGELAEWLDQRIAAAVADSYVWAEQRSEWLAEQVIAQFARDGGAAVPALTVGAAGDALESLVDLPLIDDGSMTLRERTLIGLRGSYTGVLMTGLVTSLAGMAIINPISLAAGVLLGRKAYNDDRKQRVQRRQSEAKAVVRRHLDEVVFQVGKQLKDRLRTVQRTLRDLITDTAEEMSRSLADAVAAAQRTTKEATAERDARVRSLRLRLEQLDRLAADVRGLAAPAVAAR</sequence>